<dbReference type="Pfam" id="PF02653">
    <property type="entry name" value="BPD_transp_2"/>
    <property type="match status" value="1"/>
</dbReference>
<dbReference type="EMBL" id="UZWD01000004">
    <property type="protein sequence ID" value="VDS03232.1"/>
    <property type="molecule type" value="Genomic_DNA"/>
</dbReference>
<keyword evidence="5 6" id="KW-0472">Membrane</keyword>
<dbReference type="InterPro" id="IPR001851">
    <property type="entry name" value="ABC_transp_permease"/>
</dbReference>
<dbReference type="RefSeq" id="WP_164550199.1">
    <property type="nucleotide sequence ID" value="NZ_JBHTMH010000001.1"/>
</dbReference>
<feature type="transmembrane region" description="Helical" evidence="6">
    <location>
        <begin position="204"/>
        <end position="223"/>
    </location>
</feature>
<accession>A0A447I736</accession>
<keyword evidence="8" id="KW-1185">Reference proteome</keyword>
<organism evidence="7 8">
    <name type="scientific">Devosia equisanguinis</name>
    <dbReference type="NCBI Taxonomy" id="2490941"/>
    <lineage>
        <taxon>Bacteria</taxon>
        <taxon>Pseudomonadati</taxon>
        <taxon>Pseudomonadota</taxon>
        <taxon>Alphaproteobacteria</taxon>
        <taxon>Hyphomicrobiales</taxon>
        <taxon>Devosiaceae</taxon>
        <taxon>Devosia</taxon>
    </lineage>
</organism>
<evidence type="ECO:0000256" key="1">
    <source>
        <dbReference type="ARBA" id="ARBA00004651"/>
    </source>
</evidence>
<reference evidence="7 8" key="1">
    <citation type="submission" date="2018-12" db="EMBL/GenBank/DDBJ databases">
        <authorList>
            <person name="Criscuolo A."/>
        </authorList>
    </citation>
    <scope>NUCLEOTIDE SEQUENCE [LARGE SCALE GENOMIC DNA]</scope>
    <source>
        <strain evidence="7">ACIP1116281</strain>
    </source>
</reference>
<feature type="transmembrane region" description="Helical" evidence="6">
    <location>
        <begin position="243"/>
        <end position="265"/>
    </location>
</feature>
<feature type="transmembrane region" description="Helical" evidence="6">
    <location>
        <begin position="46"/>
        <end position="72"/>
    </location>
</feature>
<dbReference type="InterPro" id="IPR043428">
    <property type="entry name" value="LivM-like"/>
</dbReference>
<feature type="transmembrane region" description="Helical" evidence="6">
    <location>
        <begin position="154"/>
        <end position="174"/>
    </location>
</feature>
<dbReference type="GO" id="GO:0005886">
    <property type="term" value="C:plasma membrane"/>
    <property type="evidence" value="ECO:0007669"/>
    <property type="project" value="UniProtKB-SubCell"/>
</dbReference>
<evidence type="ECO:0000256" key="2">
    <source>
        <dbReference type="ARBA" id="ARBA00022475"/>
    </source>
</evidence>
<proteinExistence type="predicted"/>
<feature type="transmembrane region" description="Helical" evidence="6">
    <location>
        <begin position="277"/>
        <end position="301"/>
    </location>
</feature>
<keyword evidence="2" id="KW-1003">Cell membrane</keyword>
<feature type="transmembrane region" description="Helical" evidence="6">
    <location>
        <begin position="84"/>
        <end position="104"/>
    </location>
</feature>
<evidence type="ECO:0000313" key="8">
    <source>
        <dbReference type="Proteomes" id="UP000268844"/>
    </source>
</evidence>
<evidence type="ECO:0000256" key="4">
    <source>
        <dbReference type="ARBA" id="ARBA00022989"/>
    </source>
</evidence>
<keyword evidence="3 6" id="KW-0812">Transmembrane</keyword>
<evidence type="ECO:0000313" key="7">
    <source>
        <dbReference type="EMBL" id="VDS03232.1"/>
    </source>
</evidence>
<evidence type="ECO:0000256" key="3">
    <source>
        <dbReference type="ARBA" id="ARBA00022692"/>
    </source>
</evidence>
<dbReference type="PANTHER" id="PTHR30482:SF17">
    <property type="entry name" value="ABC TRANSPORTER ATP-BINDING PROTEIN"/>
    <property type="match status" value="1"/>
</dbReference>
<dbReference type="GO" id="GO:0015658">
    <property type="term" value="F:branched-chain amino acid transmembrane transporter activity"/>
    <property type="evidence" value="ECO:0007669"/>
    <property type="project" value="InterPro"/>
</dbReference>
<keyword evidence="4 6" id="KW-1133">Transmembrane helix</keyword>
<name>A0A447I736_9HYPH</name>
<protein>
    <submittedName>
        <fullName evidence="7">Leucine/isoleucine/valine transporter permease subunit</fullName>
    </submittedName>
</protein>
<sequence>MSSFLRSSLTFPALGLAAIADALILLPIDLRLAMEVLLLLAMAQGWNLLCGYTGLLSFGHHAFVGLGAYVLFMTVNTTGLSPAWAILAAALVALVVGLAMWALLRKLRGPYFSIGTWVLADSLRLLFGQWEWLGSSRGIVLNPASIDPTSFADMVFYLALALATLTIFGVFALLRSRTRLALMAIRDNEAGAASVGIAVARNQLAAFPISASICAAAGAIYYLSVLYVDPSGAFDIDWKIRVLFIVIVGGLGTIEGPIIGVVIYFGLRELFRDAGDLFLIFQGLTAFLVPLVMPGGIWGLIQSRTGWQLFPTRRVAQ</sequence>
<dbReference type="CDD" id="cd06581">
    <property type="entry name" value="TM_PBP1_LivM_like"/>
    <property type="match status" value="1"/>
</dbReference>
<dbReference type="AlphaFoldDB" id="A0A447I736"/>
<gene>
    <name evidence="7" type="ORF">DEVEQU_00353</name>
</gene>
<evidence type="ECO:0000256" key="5">
    <source>
        <dbReference type="ARBA" id="ARBA00023136"/>
    </source>
</evidence>
<dbReference type="PANTHER" id="PTHR30482">
    <property type="entry name" value="HIGH-AFFINITY BRANCHED-CHAIN AMINO ACID TRANSPORT SYSTEM PERMEASE"/>
    <property type="match status" value="1"/>
</dbReference>
<dbReference type="Proteomes" id="UP000268844">
    <property type="component" value="Unassembled WGS sequence"/>
</dbReference>
<evidence type="ECO:0000256" key="6">
    <source>
        <dbReference type="SAM" id="Phobius"/>
    </source>
</evidence>
<comment type="subcellular location">
    <subcellularLocation>
        <location evidence="1">Cell membrane</location>
        <topology evidence="1">Multi-pass membrane protein</topology>
    </subcellularLocation>
</comment>